<dbReference type="KEGG" id="aoz:HUE56_00190"/>
<geneLocation type="plasmid" evidence="3 4">
    <name>unnamed1</name>
</geneLocation>
<dbReference type="PANTHER" id="PTHR38463">
    <property type="entry name" value="STRESS RESPONSE PROTEIN YSNF"/>
    <property type="match status" value="1"/>
</dbReference>
<protein>
    <submittedName>
        <fullName evidence="3">YsnF/AvaK domain-containing protein</fullName>
    </submittedName>
</protein>
<reference evidence="3 4" key="1">
    <citation type="submission" date="2020-06" db="EMBL/GenBank/DDBJ databases">
        <title>Complete genome of Azosprillum oryzae KACC14407.</title>
        <authorList>
            <person name="Kim M."/>
            <person name="Park Y.-J."/>
            <person name="Shin J.-H."/>
        </authorList>
    </citation>
    <scope>NUCLEOTIDE SEQUENCE [LARGE SCALE GENOMIC DNA]</scope>
    <source>
        <strain evidence="3 4">KACC 14407</strain>
        <plasmid evidence="3 4">unnamed1</plasmid>
    </source>
</reference>
<evidence type="ECO:0000313" key="4">
    <source>
        <dbReference type="Proteomes" id="UP000509702"/>
    </source>
</evidence>
<dbReference type="InterPro" id="IPR019060">
    <property type="entry name" value="DUF2382"/>
</dbReference>
<dbReference type="Proteomes" id="UP000509702">
    <property type="component" value="Plasmid unnamed1"/>
</dbReference>
<evidence type="ECO:0000259" key="2">
    <source>
        <dbReference type="Pfam" id="PF09557"/>
    </source>
</evidence>
<dbReference type="PANTHER" id="PTHR38463:SF1">
    <property type="entry name" value="STRESS RESPONSE PROTEIN YSNF"/>
    <property type="match status" value="1"/>
</dbReference>
<evidence type="ECO:0000256" key="1">
    <source>
        <dbReference type="SAM" id="MobiDB-lite"/>
    </source>
</evidence>
<evidence type="ECO:0000313" key="3">
    <source>
        <dbReference type="EMBL" id="QKS48971.1"/>
    </source>
</evidence>
<dbReference type="RefSeq" id="WP_149200460.1">
    <property type="nucleotide sequence ID" value="NZ_BSOV01000111.1"/>
</dbReference>
<feature type="region of interest" description="Disordered" evidence="1">
    <location>
        <begin position="93"/>
        <end position="118"/>
    </location>
</feature>
<accession>A0A6N1AB95</accession>
<dbReference type="EMBL" id="CP054615">
    <property type="protein sequence ID" value="QKS48971.1"/>
    <property type="molecule type" value="Genomic_DNA"/>
</dbReference>
<name>A0A6N1AB95_9PROT</name>
<gene>
    <name evidence="3" type="ORF">HUE56_00190</name>
</gene>
<feature type="domain" description="DUF2382" evidence="2">
    <location>
        <begin position="121"/>
        <end position="231"/>
    </location>
</feature>
<dbReference type="OrthoDB" id="7301007at2"/>
<dbReference type="AlphaFoldDB" id="A0A6N1AB95"/>
<keyword evidence="4" id="KW-1185">Reference proteome</keyword>
<sequence>MSTIVVGLYKESGSAKKAFQALIAAGCQEADIETFGGPDSADKAARGLLGHGFEKELAEQYGAAIRQGHTLVAADIADQDADAAEAILDENGSVDLPAPSAAGKPAQKAGNGGSVEQETLQSVKEEVEIGKRRVAKGGVKATSEVTETPVRETVTLRDETVDVEHRKVDRPLSPDEEKAAFGEKTIELTAASETPEITKKARVVEEVVLSKTASEQEKTVEAVARRTDVKVEPVGGRADANKSGAKPGNKQ</sequence>
<proteinExistence type="predicted"/>
<dbReference type="InterPro" id="IPR052967">
    <property type="entry name" value="Stress_Response_Assoc"/>
</dbReference>
<feature type="region of interest" description="Disordered" evidence="1">
    <location>
        <begin position="230"/>
        <end position="251"/>
    </location>
</feature>
<organism evidence="3 4">
    <name type="scientific">Azospirillum oryzae</name>
    <dbReference type="NCBI Taxonomy" id="286727"/>
    <lineage>
        <taxon>Bacteria</taxon>
        <taxon>Pseudomonadati</taxon>
        <taxon>Pseudomonadota</taxon>
        <taxon>Alphaproteobacteria</taxon>
        <taxon>Rhodospirillales</taxon>
        <taxon>Azospirillaceae</taxon>
        <taxon>Azospirillum</taxon>
    </lineage>
</organism>
<keyword evidence="3" id="KW-0614">Plasmid</keyword>
<dbReference type="Pfam" id="PF09557">
    <property type="entry name" value="DUF2382"/>
    <property type="match status" value="1"/>
</dbReference>